<dbReference type="GO" id="GO:0006790">
    <property type="term" value="P:sulfur compound metabolic process"/>
    <property type="evidence" value="ECO:0007669"/>
    <property type="project" value="TreeGrafter"/>
</dbReference>
<dbReference type="InterPro" id="IPR000863">
    <property type="entry name" value="Sulfotransferase_dom"/>
</dbReference>
<comment type="similarity">
    <text evidence="1">Belongs to the sulfotransferase 1 family.</text>
</comment>
<feature type="domain" description="Sulfotransferase" evidence="2">
    <location>
        <begin position="7"/>
        <end position="113"/>
    </location>
</feature>
<dbReference type="EMBL" id="FN654362">
    <property type="protein sequence ID" value="CBY32630.1"/>
    <property type="molecule type" value="Genomic_DNA"/>
</dbReference>
<proteinExistence type="inferred from homology"/>
<keyword evidence="1" id="KW-0808">Transferase</keyword>
<dbReference type="PANTHER" id="PTHR10704">
    <property type="entry name" value="CARBOHYDRATE SULFOTRANSFERASE"/>
    <property type="match status" value="1"/>
</dbReference>
<dbReference type="Pfam" id="PF00685">
    <property type="entry name" value="Sulfotransfer_1"/>
    <property type="match status" value="1"/>
</dbReference>
<dbReference type="InterPro" id="IPR027417">
    <property type="entry name" value="P-loop_NTPase"/>
</dbReference>
<evidence type="ECO:0000256" key="1">
    <source>
        <dbReference type="RuleBase" id="RU361155"/>
    </source>
</evidence>
<accession>E4YAP3</accession>
<gene>
    <name evidence="3" type="ORF">GSOID_T00031971001</name>
</gene>
<name>E4YAP3_OIKDI</name>
<protein>
    <recommendedName>
        <fullName evidence="1">Sulfotransferase</fullName>
        <ecNumber evidence="1">2.8.2.-</ecNumber>
    </recommendedName>
</protein>
<dbReference type="PANTHER" id="PTHR10704:SF71">
    <property type="entry name" value="CARBOHYDRATE SULFOTRANSFERASE 1-LIKE"/>
    <property type="match status" value="1"/>
</dbReference>
<organism evidence="3">
    <name type="scientific">Oikopleura dioica</name>
    <name type="common">Tunicate</name>
    <dbReference type="NCBI Taxonomy" id="34765"/>
    <lineage>
        <taxon>Eukaryota</taxon>
        <taxon>Metazoa</taxon>
        <taxon>Chordata</taxon>
        <taxon>Tunicata</taxon>
        <taxon>Appendicularia</taxon>
        <taxon>Copelata</taxon>
        <taxon>Oikopleuridae</taxon>
        <taxon>Oikopleura</taxon>
    </lineage>
</organism>
<evidence type="ECO:0000259" key="2">
    <source>
        <dbReference type="Pfam" id="PF00685"/>
    </source>
</evidence>
<evidence type="ECO:0000313" key="3">
    <source>
        <dbReference type="EMBL" id="CBY32630.1"/>
    </source>
</evidence>
<dbReference type="Gene3D" id="3.40.50.300">
    <property type="entry name" value="P-loop containing nucleotide triphosphate hydrolases"/>
    <property type="match status" value="1"/>
</dbReference>
<sequence length="119" mass="13583">MAEEGNLDLKLIFLARDPRGILESRVKIYQKNLKAPFIANEKNLNALDSVCSKTRGILEKIKNSEWLKKRTLIVRYEDLAMEPQLKSAEVLKFSGLEINSEIVKWIDENTSKKSSNSGM</sequence>
<reference evidence="3" key="1">
    <citation type="journal article" date="2010" name="Science">
        <title>Plasticity of animal genome architecture unmasked by rapid evolution of a pelagic tunicate.</title>
        <authorList>
            <person name="Denoeud F."/>
            <person name="Henriet S."/>
            <person name="Mungpakdee S."/>
            <person name="Aury J.M."/>
            <person name="Da Silva C."/>
            <person name="Brinkmann H."/>
            <person name="Mikhaleva J."/>
            <person name="Olsen L.C."/>
            <person name="Jubin C."/>
            <person name="Canestro C."/>
            <person name="Bouquet J.M."/>
            <person name="Danks G."/>
            <person name="Poulain J."/>
            <person name="Campsteijn C."/>
            <person name="Adamski M."/>
            <person name="Cross I."/>
            <person name="Yadetie F."/>
            <person name="Muffato M."/>
            <person name="Louis A."/>
            <person name="Butcher S."/>
            <person name="Tsagkogeorga G."/>
            <person name="Konrad A."/>
            <person name="Singh S."/>
            <person name="Jensen M.F."/>
            <person name="Cong E.H."/>
            <person name="Eikeseth-Otteraa H."/>
            <person name="Noel B."/>
            <person name="Anthouard V."/>
            <person name="Porcel B.M."/>
            <person name="Kachouri-Lafond R."/>
            <person name="Nishino A."/>
            <person name="Ugolini M."/>
            <person name="Chourrout P."/>
            <person name="Nishida H."/>
            <person name="Aasland R."/>
            <person name="Huzurbazar S."/>
            <person name="Westhof E."/>
            <person name="Delsuc F."/>
            <person name="Lehrach H."/>
            <person name="Reinhardt R."/>
            <person name="Weissenbach J."/>
            <person name="Roy S.W."/>
            <person name="Artiguenave F."/>
            <person name="Postlethwait J.H."/>
            <person name="Manak J.R."/>
            <person name="Thompson E.M."/>
            <person name="Jaillon O."/>
            <person name="Du Pasquier L."/>
            <person name="Boudinot P."/>
            <person name="Liberles D.A."/>
            <person name="Volff J.N."/>
            <person name="Philippe H."/>
            <person name="Lenhard B."/>
            <person name="Roest Crollius H."/>
            <person name="Wincker P."/>
            <person name="Chourrout D."/>
        </authorList>
    </citation>
    <scope>NUCLEOTIDE SEQUENCE [LARGE SCALE GENOMIC DNA]</scope>
</reference>
<dbReference type="SUPFAM" id="SSF52540">
    <property type="entry name" value="P-loop containing nucleoside triphosphate hydrolases"/>
    <property type="match status" value="1"/>
</dbReference>
<dbReference type="EC" id="2.8.2.-" evidence="1"/>
<dbReference type="Proteomes" id="UP000011014">
    <property type="component" value="Unassembled WGS sequence"/>
</dbReference>
<dbReference type="GO" id="GO:0006044">
    <property type="term" value="P:N-acetylglucosamine metabolic process"/>
    <property type="evidence" value="ECO:0007669"/>
    <property type="project" value="TreeGrafter"/>
</dbReference>
<dbReference type="GO" id="GO:0001517">
    <property type="term" value="F:N-acetylglucosamine 6-O-sulfotransferase activity"/>
    <property type="evidence" value="ECO:0007669"/>
    <property type="project" value="TreeGrafter"/>
</dbReference>
<dbReference type="InterPro" id="IPR051135">
    <property type="entry name" value="Gal/GlcNAc/GalNAc_ST"/>
</dbReference>
<dbReference type="AlphaFoldDB" id="E4YAP3"/>